<evidence type="ECO:0000313" key="2">
    <source>
        <dbReference type="EMBL" id="OBZ70685.1"/>
    </source>
</evidence>
<reference evidence="2 3" key="1">
    <citation type="submission" date="2016-03" db="EMBL/GenBank/DDBJ databases">
        <title>Whole genome sequencing of Grifola frondosa 9006-11.</title>
        <authorList>
            <person name="Min B."/>
            <person name="Park H."/>
            <person name="Kim J.-G."/>
            <person name="Cho H."/>
            <person name="Oh Y.-L."/>
            <person name="Kong W.-S."/>
            <person name="Choi I.-G."/>
        </authorList>
    </citation>
    <scope>NUCLEOTIDE SEQUENCE [LARGE SCALE GENOMIC DNA]</scope>
    <source>
        <strain evidence="2 3">9006-11</strain>
    </source>
</reference>
<dbReference type="Proteomes" id="UP000092993">
    <property type="component" value="Unassembled WGS sequence"/>
</dbReference>
<sequence>MSSSTSPQNIGPRPASPPSPQRTLDSDIALLTSLLEQNGGADDDDAEMDVAELLQRLDTADGIARGMESRLDGIIEHLDHLLGALEAGSEPLSIAGGDSGVQASVTVTEVVEEIVMVEK</sequence>
<protein>
    <submittedName>
        <fullName evidence="2">Uncharacterized protein</fullName>
    </submittedName>
</protein>
<feature type="region of interest" description="Disordered" evidence="1">
    <location>
        <begin position="1"/>
        <end position="24"/>
    </location>
</feature>
<evidence type="ECO:0000313" key="3">
    <source>
        <dbReference type="Proteomes" id="UP000092993"/>
    </source>
</evidence>
<name>A0A1C7M173_GRIFR</name>
<organism evidence="2 3">
    <name type="scientific">Grifola frondosa</name>
    <name type="common">Maitake</name>
    <name type="synonym">Polyporus frondosus</name>
    <dbReference type="NCBI Taxonomy" id="5627"/>
    <lineage>
        <taxon>Eukaryota</taxon>
        <taxon>Fungi</taxon>
        <taxon>Dikarya</taxon>
        <taxon>Basidiomycota</taxon>
        <taxon>Agaricomycotina</taxon>
        <taxon>Agaricomycetes</taxon>
        <taxon>Polyporales</taxon>
        <taxon>Grifolaceae</taxon>
        <taxon>Grifola</taxon>
    </lineage>
</organism>
<proteinExistence type="predicted"/>
<comment type="caution">
    <text evidence="2">The sequence shown here is derived from an EMBL/GenBank/DDBJ whole genome shotgun (WGS) entry which is preliminary data.</text>
</comment>
<keyword evidence="3" id="KW-1185">Reference proteome</keyword>
<evidence type="ECO:0000256" key="1">
    <source>
        <dbReference type="SAM" id="MobiDB-lite"/>
    </source>
</evidence>
<gene>
    <name evidence="2" type="ORF">A0H81_09181</name>
</gene>
<dbReference type="OrthoDB" id="2595043at2759"/>
<dbReference type="EMBL" id="LUGG01000013">
    <property type="protein sequence ID" value="OBZ70685.1"/>
    <property type="molecule type" value="Genomic_DNA"/>
</dbReference>
<accession>A0A1C7M173</accession>
<dbReference type="AlphaFoldDB" id="A0A1C7M173"/>